<accession>A0A2J6TNR4</accession>
<evidence type="ECO:0000313" key="1">
    <source>
        <dbReference type="EMBL" id="PMD64649.1"/>
    </source>
</evidence>
<organism evidence="1 2">
    <name type="scientific">Hyaloscypha bicolor E</name>
    <dbReference type="NCBI Taxonomy" id="1095630"/>
    <lineage>
        <taxon>Eukaryota</taxon>
        <taxon>Fungi</taxon>
        <taxon>Dikarya</taxon>
        <taxon>Ascomycota</taxon>
        <taxon>Pezizomycotina</taxon>
        <taxon>Leotiomycetes</taxon>
        <taxon>Helotiales</taxon>
        <taxon>Hyaloscyphaceae</taxon>
        <taxon>Hyaloscypha</taxon>
        <taxon>Hyaloscypha bicolor</taxon>
    </lineage>
</organism>
<dbReference type="GeneID" id="36596176"/>
<dbReference type="EMBL" id="KZ613747">
    <property type="protein sequence ID" value="PMD64649.1"/>
    <property type="molecule type" value="Genomic_DNA"/>
</dbReference>
<dbReference type="Proteomes" id="UP000235371">
    <property type="component" value="Unassembled WGS sequence"/>
</dbReference>
<protein>
    <submittedName>
        <fullName evidence="1">Uncharacterized protein</fullName>
    </submittedName>
</protein>
<keyword evidence="2" id="KW-1185">Reference proteome</keyword>
<dbReference type="RefSeq" id="XP_024741553.1">
    <property type="nucleotide sequence ID" value="XM_024888100.1"/>
</dbReference>
<gene>
    <name evidence="1" type="ORF">K444DRAFT_705123</name>
</gene>
<feature type="non-terminal residue" evidence="1">
    <location>
        <position position="1"/>
    </location>
</feature>
<reference evidence="1 2" key="1">
    <citation type="submission" date="2016-04" db="EMBL/GenBank/DDBJ databases">
        <title>A degradative enzymes factory behind the ericoid mycorrhizal symbiosis.</title>
        <authorList>
            <consortium name="DOE Joint Genome Institute"/>
            <person name="Martino E."/>
            <person name="Morin E."/>
            <person name="Grelet G."/>
            <person name="Kuo A."/>
            <person name="Kohler A."/>
            <person name="Daghino S."/>
            <person name="Barry K."/>
            <person name="Choi C."/>
            <person name="Cichocki N."/>
            <person name="Clum A."/>
            <person name="Copeland A."/>
            <person name="Hainaut M."/>
            <person name="Haridas S."/>
            <person name="Labutti K."/>
            <person name="Lindquist E."/>
            <person name="Lipzen A."/>
            <person name="Khouja H.-R."/>
            <person name="Murat C."/>
            <person name="Ohm R."/>
            <person name="Olson A."/>
            <person name="Spatafora J."/>
            <person name="Veneault-Fourrey C."/>
            <person name="Henrissat B."/>
            <person name="Grigoriev I."/>
            <person name="Martin F."/>
            <person name="Perotto S."/>
        </authorList>
    </citation>
    <scope>NUCLEOTIDE SEQUENCE [LARGE SCALE GENOMIC DNA]</scope>
    <source>
        <strain evidence="1 2">E</strain>
    </source>
</reference>
<dbReference type="STRING" id="1095630.A0A2J6TNR4"/>
<name>A0A2J6TNR4_9HELO</name>
<dbReference type="AlphaFoldDB" id="A0A2J6TNR4"/>
<sequence>KYKRVTRSILALELYNIAYGFNIGALVKSIINKILEIELLLVIYMNLKLLYKCLIKLGTTREKYLIINIIYLY</sequence>
<dbReference type="OrthoDB" id="3562016at2759"/>
<dbReference type="InParanoid" id="A0A2J6TNR4"/>
<proteinExistence type="predicted"/>
<evidence type="ECO:0000313" key="2">
    <source>
        <dbReference type="Proteomes" id="UP000235371"/>
    </source>
</evidence>